<reference evidence="2 3" key="1">
    <citation type="journal article" date="2013" name="Int. J. Syst. Evol. Microbiol.">
        <title>Kordia antarctica sp. nov., isolated from Antarctic seawater.</title>
        <authorList>
            <person name="Baek K."/>
            <person name="Choi A."/>
            <person name="Kang I."/>
            <person name="Lee K."/>
            <person name="Cho J.C."/>
        </authorList>
    </citation>
    <scope>NUCLEOTIDE SEQUENCE [LARGE SCALE GENOMIC DNA]</scope>
    <source>
        <strain evidence="2 3">IMCC3317</strain>
    </source>
</reference>
<evidence type="ECO:0000313" key="3">
    <source>
        <dbReference type="Proteomes" id="UP000464657"/>
    </source>
</evidence>
<proteinExistence type="predicted"/>
<feature type="signal peptide" evidence="1">
    <location>
        <begin position="1"/>
        <end position="18"/>
    </location>
</feature>
<sequence length="152" mass="17160">MKQICYLFFILISISAKAQLVYNTDFNEDVLHAASESNQALFERLQHGKLGSILLSKHAVSYAIKKNGLHATIVGIITNEKGTIVYESNRSEGVLFPGDMLFPGDIIFPNDILDTLAHGTYIIDFKVILNRNQYEKIKLKKKSKTLLQFNVK</sequence>
<feature type="chain" id="PRO_5029557105" evidence="1">
    <location>
        <begin position="19"/>
        <end position="152"/>
    </location>
</feature>
<dbReference type="AlphaFoldDB" id="A0A7L4ZGM9"/>
<gene>
    <name evidence="2" type="ORF">IMCC3317_10160</name>
</gene>
<dbReference type="KEGG" id="kan:IMCC3317_10160"/>
<dbReference type="Proteomes" id="UP000464657">
    <property type="component" value="Chromosome"/>
</dbReference>
<evidence type="ECO:0000313" key="2">
    <source>
        <dbReference type="EMBL" id="QHI35670.1"/>
    </source>
</evidence>
<dbReference type="EMBL" id="CP019288">
    <property type="protein sequence ID" value="QHI35670.1"/>
    <property type="molecule type" value="Genomic_DNA"/>
</dbReference>
<organism evidence="2 3">
    <name type="scientific">Kordia antarctica</name>
    <dbReference type="NCBI Taxonomy" id="1218801"/>
    <lineage>
        <taxon>Bacteria</taxon>
        <taxon>Pseudomonadati</taxon>
        <taxon>Bacteroidota</taxon>
        <taxon>Flavobacteriia</taxon>
        <taxon>Flavobacteriales</taxon>
        <taxon>Flavobacteriaceae</taxon>
        <taxon>Kordia</taxon>
    </lineage>
</organism>
<name>A0A7L4ZGM9_9FLAO</name>
<dbReference type="RefSeq" id="WP_160128398.1">
    <property type="nucleotide sequence ID" value="NZ_CP019288.1"/>
</dbReference>
<keyword evidence="1" id="KW-0732">Signal</keyword>
<protein>
    <submittedName>
        <fullName evidence="2">Uncharacterized protein</fullName>
    </submittedName>
</protein>
<evidence type="ECO:0000256" key="1">
    <source>
        <dbReference type="SAM" id="SignalP"/>
    </source>
</evidence>
<keyword evidence="3" id="KW-1185">Reference proteome</keyword>
<accession>A0A7L4ZGM9</accession>